<dbReference type="Proteomes" id="UP000305401">
    <property type="component" value="Unassembled WGS sequence"/>
</dbReference>
<name>A0AC61S679_9BACT</name>
<comment type="caution">
    <text evidence="1">The sequence shown here is derived from an EMBL/GenBank/DDBJ whole genome shotgun (WGS) entry which is preliminary data.</text>
</comment>
<reference evidence="1" key="1">
    <citation type="submission" date="2019-04" db="EMBL/GenBank/DDBJ databases">
        <title>Microbes associate with the intestines of laboratory mice.</title>
        <authorList>
            <person name="Navarre W."/>
            <person name="Wong E."/>
            <person name="Huang K.C."/>
            <person name="Tropini C."/>
            <person name="Ng K."/>
            <person name="Yu B."/>
        </authorList>
    </citation>
    <scope>NUCLEOTIDE SEQUENCE</scope>
    <source>
        <strain evidence="1">NM86_A22</strain>
    </source>
</reference>
<keyword evidence="1" id="KW-0378">Hydrolase</keyword>
<keyword evidence="2" id="KW-1185">Reference proteome</keyword>
<dbReference type="EC" id="3.5.4.5" evidence="1"/>
<accession>A0AC61S679</accession>
<gene>
    <name evidence="1" type="ORF">E5990_04900</name>
</gene>
<proteinExistence type="predicted"/>
<organism evidence="1 2">
    <name type="scientific">Muribaculum caecicola</name>
    <dbReference type="NCBI Taxonomy" id="3038144"/>
    <lineage>
        <taxon>Bacteria</taxon>
        <taxon>Pseudomonadati</taxon>
        <taxon>Bacteroidota</taxon>
        <taxon>Bacteroidia</taxon>
        <taxon>Bacteroidales</taxon>
        <taxon>Muribaculaceae</taxon>
        <taxon>Muribaculum</taxon>
    </lineage>
</organism>
<evidence type="ECO:0000313" key="1">
    <source>
        <dbReference type="EMBL" id="THG52699.1"/>
    </source>
</evidence>
<dbReference type="EMBL" id="SSTG01000042">
    <property type="protein sequence ID" value="THG52699.1"/>
    <property type="molecule type" value="Genomic_DNA"/>
</dbReference>
<protein>
    <submittedName>
        <fullName evidence="1">Cytidine deaminase</fullName>
        <ecNumber evidence="1">3.5.4.5</ecNumber>
    </submittedName>
</protein>
<sequence length="158" mass="17059">MKELNITVPVKALGNEELSDTDRELVRLAREATFRSYSPYSHFSVGAAILLDNGEIVTGSNQENAATPSSLCAERTAAYYAHSRYPDAKFTTIAIAARDTAGHPLAAPISPCGACRQALLEFETLAGRDVRVILAGRAQCYLLPSVASLLPLCFTHFE</sequence>
<evidence type="ECO:0000313" key="2">
    <source>
        <dbReference type="Proteomes" id="UP000305401"/>
    </source>
</evidence>